<dbReference type="STRING" id="290512.Paes_0889"/>
<dbReference type="InterPro" id="IPR024037">
    <property type="entry name" value="Alt_ATP_synth_F1_esu"/>
</dbReference>
<evidence type="ECO:0000256" key="2">
    <source>
        <dbReference type="ARBA" id="ARBA00004184"/>
    </source>
</evidence>
<comment type="subunit">
    <text evidence="8">F-type ATPases have 2 components, CF(1) - the catalytic core - and CF(0) - the membrane proton channel. CF(1) has five subunits: alpha(3), beta(3), gamma(1), delta(1), epsilon(1). CF(0) has three main subunits: a, b and c.</text>
</comment>
<keyword evidence="8" id="KW-1003">Cell membrane</keyword>
<dbReference type="NCBIfam" id="NF004871">
    <property type="entry name" value="PRK06228.1"/>
    <property type="match status" value="1"/>
</dbReference>
<comment type="subcellular location">
    <subcellularLocation>
        <location evidence="8">Cell inner membrane</location>
        <topology evidence="8">Peripheral membrane protein</topology>
    </subcellularLocation>
    <subcellularLocation>
        <location evidence="2">Endomembrane system</location>
        <topology evidence="2">Peripheral membrane protein</topology>
    </subcellularLocation>
</comment>
<dbReference type="KEGG" id="paa:Paes_0889"/>
<dbReference type="HOGENOM" id="CLU_149174_0_0_10"/>
<accession>B4S795</accession>
<sequence length="134" mass="15155">MSSDSMRVELLLPFRIFLRRDRVRRIVVETSKGSYGLLPNRLDCVMILVPGIFTYETEAEGEAYVAVDRGILVKTGPQVFVSVHHATGGVDLGELEEAVKRDFLAIDEREQSVRTVLAKLESGFIRQFAEFHNE</sequence>
<evidence type="ECO:0000259" key="9">
    <source>
        <dbReference type="Pfam" id="PF02823"/>
    </source>
</evidence>
<dbReference type="SUPFAM" id="SSF51344">
    <property type="entry name" value="Epsilon subunit of F1F0-ATP synthase N-terminal domain"/>
    <property type="match status" value="1"/>
</dbReference>
<evidence type="ECO:0000256" key="4">
    <source>
        <dbReference type="ARBA" id="ARBA00022448"/>
    </source>
</evidence>
<dbReference type="InterPro" id="IPR020546">
    <property type="entry name" value="ATP_synth_F1_dsu/esu_N"/>
</dbReference>
<keyword evidence="7 8" id="KW-0139">CF(1)</keyword>
<dbReference type="AlphaFoldDB" id="B4S795"/>
<dbReference type="GO" id="GO:0045259">
    <property type="term" value="C:proton-transporting ATP synthase complex"/>
    <property type="evidence" value="ECO:0007669"/>
    <property type="project" value="UniProtKB-KW"/>
</dbReference>
<name>B4S795_PROA2</name>
<dbReference type="HAMAP" id="MF_00530">
    <property type="entry name" value="ATP_synth_epsil_bac"/>
    <property type="match status" value="1"/>
</dbReference>
<evidence type="ECO:0000256" key="3">
    <source>
        <dbReference type="ARBA" id="ARBA00005712"/>
    </source>
</evidence>
<dbReference type="InterPro" id="IPR001469">
    <property type="entry name" value="ATP_synth_F1_dsu/esu"/>
</dbReference>
<keyword evidence="11" id="KW-1185">Reference proteome</keyword>
<proteinExistence type="inferred from homology"/>
<dbReference type="RefSeq" id="WP_012505469.1">
    <property type="nucleotide sequence ID" value="NC_011059.1"/>
</dbReference>
<dbReference type="GO" id="GO:0046933">
    <property type="term" value="F:proton-transporting ATP synthase activity, rotational mechanism"/>
    <property type="evidence" value="ECO:0007669"/>
    <property type="project" value="UniProtKB-UniRule"/>
</dbReference>
<keyword evidence="8" id="KW-0066">ATP synthesis</keyword>
<dbReference type="GO" id="GO:0005524">
    <property type="term" value="F:ATP binding"/>
    <property type="evidence" value="ECO:0007669"/>
    <property type="project" value="UniProtKB-UniRule"/>
</dbReference>
<keyword evidence="5 8" id="KW-0406">Ion transport</keyword>
<evidence type="ECO:0000313" key="10">
    <source>
        <dbReference type="EMBL" id="ACF45932.1"/>
    </source>
</evidence>
<feature type="domain" description="ATP synthase F1 complex delta/epsilon subunit N-terminal" evidence="9">
    <location>
        <begin position="6"/>
        <end position="86"/>
    </location>
</feature>
<dbReference type="InterPro" id="IPR036771">
    <property type="entry name" value="ATPsynth_dsu/esu_N"/>
</dbReference>
<comment type="similarity">
    <text evidence="3 8">Belongs to the ATPase epsilon chain family.</text>
</comment>
<evidence type="ECO:0000256" key="6">
    <source>
        <dbReference type="ARBA" id="ARBA00023136"/>
    </source>
</evidence>
<dbReference type="NCBIfam" id="TIGR03166">
    <property type="entry name" value="alt_F1F0_F1_eps"/>
    <property type="match status" value="1"/>
</dbReference>
<comment type="function">
    <text evidence="1 8">Produces ATP from ADP in the presence of a proton gradient across the membrane.</text>
</comment>
<dbReference type="Pfam" id="PF02823">
    <property type="entry name" value="ATP-synt_DE_N"/>
    <property type="match status" value="1"/>
</dbReference>
<dbReference type="GO" id="GO:0012505">
    <property type="term" value="C:endomembrane system"/>
    <property type="evidence" value="ECO:0007669"/>
    <property type="project" value="UniProtKB-SubCell"/>
</dbReference>
<evidence type="ECO:0000256" key="5">
    <source>
        <dbReference type="ARBA" id="ARBA00023065"/>
    </source>
</evidence>
<organism evidence="10 11">
    <name type="scientific">Prosthecochloris aestuarii (strain DSM 271 / SK 413)</name>
    <dbReference type="NCBI Taxonomy" id="290512"/>
    <lineage>
        <taxon>Bacteria</taxon>
        <taxon>Pseudomonadati</taxon>
        <taxon>Chlorobiota</taxon>
        <taxon>Chlorobiia</taxon>
        <taxon>Chlorobiales</taxon>
        <taxon>Chlorobiaceae</taxon>
        <taxon>Prosthecochloris</taxon>
    </lineage>
</organism>
<evidence type="ECO:0000256" key="7">
    <source>
        <dbReference type="ARBA" id="ARBA00023196"/>
    </source>
</evidence>
<reference evidence="10" key="1">
    <citation type="submission" date="2008-06" db="EMBL/GenBank/DDBJ databases">
        <title>Complete sequence of chromosome of Prosthecochloris aestuarii DSM 271.</title>
        <authorList>
            <consortium name="US DOE Joint Genome Institute"/>
            <person name="Lucas S."/>
            <person name="Copeland A."/>
            <person name="Lapidus A."/>
            <person name="Glavina del Rio T."/>
            <person name="Dalin E."/>
            <person name="Tice H."/>
            <person name="Bruce D."/>
            <person name="Goodwin L."/>
            <person name="Pitluck S."/>
            <person name="Schmutz J."/>
            <person name="Larimer F."/>
            <person name="Land M."/>
            <person name="Hauser L."/>
            <person name="Kyrpides N."/>
            <person name="Anderson I."/>
            <person name="Liu Z."/>
            <person name="Li T."/>
            <person name="Zhao F."/>
            <person name="Overmann J."/>
            <person name="Bryant D.A."/>
            <person name="Richardson P."/>
        </authorList>
    </citation>
    <scope>NUCLEOTIDE SEQUENCE [LARGE SCALE GENOMIC DNA]</scope>
    <source>
        <strain evidence="10">DSM 271</strain>
    </source>
</reference>
<dbReference type="Gene3D" id="2.60.15.10">
    <property type="entry name" value="F0F1 ATP synthase delta/epsilon subunit, N-terminal"/>
    <property type="match status" value="1"/>
</dbReference>
<dbReference type="eggNOG" id="COG0355">
    <property type="taxonomic scope" value="Bacteria"/>
</dbReference>
<dbReference type="Proteomes" id="UP000002725">
    <property type="component" value="Chromosome"/>
</dbReference>
<protein>
    <recommendedName>
        <fullName evidence="8">ATP synthase epsilon chain</fullName>
    </recommendedName>
    <alternativeName>
        <fullName evidence="8">ATP synthase F1 sector epsilon subunit</fullName>
    </alternativeName>
    <alternativeName>
        <fullName evidence="8">F-ATPase epsilon subunit</fullName>
    </alternativeName>
</protein>
<dbReference type="GO" id="GO:0005886">
    <property type="term" value="C:plasma membrane"/>
    <property type="evidence" value="ECO:0007669"/>
    <property type="project" value="UniProtKB-SubCell"/>
</dbReference>
<keyword evidence="8" id="KW-0375">Hydrogen ion transport</keyword>
<evidence type="ECO:0000256" key="1">
    <source>
        <dbReference type="ARBA" id="ARBA00003543"/>
    </source>
</evidence>
<evidence type="ECO:0000313" key="11">
    <source>
        <dbReference type="Proteomes" id="UP000002725"/>
    </source>
</evidence>
<dbReference type="EMBL" id="CP001108">
    <property type="protein sequence ID" value="ACF45932.1"/>
    <property type="molecule type" value="Genomic_DNA"/>
</dbReference>
<keyword evidence="4 8" id="KW-0813">Transport</keyword>
<evidence type="ECO:0000256" key="8">
    <source>
        <dbReference type="HAMAP-Rule" id="MF_00530"/>
    </source>
</evidence>
<keyword evidence="8" id="KW-0997">Cell inner membrane</keyword>
<dbReference type="CDD" id="cd12152">
    <property type="entry name" value="F1-ATPase_delta"/>
    <property type="match status" value="1"/>
</dbReference>
<gene>
    <name evidence="8" type="primary">atpC</name>
    <name evidence="10" type="ordered locus">Paes_0889</name>
</gene>
<keyword evidence="6 8" id="KW-0472">Membrane</keyword>